<evidence type="ECO:0000313" key="2">
    <source>
        <dbReference type="EMBL" id="QKG79650.1"/>
    </source>
</evidence>
<reference evidence="2 3" key="1">
    <citation type="submission" date="2019-07" db="EMBL/GenBank/DDBJ databases">
        <title>Thalassofilum flectens gen. nov., sp. nov., a novel moderate thermophilic anaerobe from a shallow sea hot spring in Kunashir Island (Russia), representing a new family in the order Bacteroidales, and proposal of Thalassofilacea fam. nov.</title>
        <authorList>
            <person name="Kochetkova T.V."/>
            <person name="Podosokorskaya O.A."/>
            <person name="Novikov A."/>
            <person name="Elcheninov A.G."/>
            <person name="Toshchakov S.V."/>
            <person name="Kublanov I.V."/>
        </authorList>
    </citation>
    <scope>NUCLEOTIDE SEQUENCE [LARGE SCALE GENOMIC DNA]</scope>
    <source>
        <strain evidence="2 3">38-H</strain>
    </source>
</reference>
<protein>
    <recommendedName>
        <fullName evidence="4">Lipoprotein</fullName>
    </recommendedName>
</protein>
<dbReference type="EMBL" id="CP041345">
    <property type="protein sequence ID" value="QKG79650.1"/>
    <property type="molecule type" value="Genomic_DNA"/>
</dbReference>
<keyword evidence="3" id="KW-1185">Reference proteome</keyword>
<feature type="region of interest" description="Disordered" evidence="1">
    <location>
        <begin position="63"/>
        <end position="113"/>
    </location>
</feature>
<accession>A0A7D3XK99</accession>
<organism evidence="2 3">
    <name type="scientific">Tenuifilum thalassicum</name>
    <dbReference type="NCBI Taxonomy" id="2590900"/>
    <lineage>
        <taxon>Bacteria</taxon>
        <taxon>Pseudomonadati</taxon>
        <taxon>Bacteroidota</taxon>
        <taxon>Bacteroidia</taxon>
        <taxon>Bacteroidales</taxon>
        <taxon>Tenuifilaceae</taxon>
        <taxon>Tenuifilum</taxon>
    </lineage>
</organism>
<proteinExistence type="predicted"/>
<dbReference type="AlphaFoldDB" id="A0A7D3XK99"/>
<gene>
    <name evidence="2" type="ORF">FHG85_05035</name>
</gene>
<evidence type="ECO:0008006" key="4">
    <source>
        <dbReference type="Google" id="ProtNLM"/>
    </source>
</evidence>
<evidence type="ECO:0000256" key="1">
    <source>
        <dbReference type="SAM" id="MobiDB-lite"/>
    </source>
</evidence>
<dbReference type="RefSeq" id="WP_173073609.1">
    <property type="nucleotide sequence ID" value="NZ_CP041345.1"/>
</dbReference>
<dbReference type="Proteomes" id="UP000500961">
    <property type="component" value="Chromosome"/>
</dbReference>
<dbReference type="KEGG" id="ttz:FHG85_05035"/>
<feature type="compositionally biased region" description="Basic and acidic residues" evidence="1">
    <location>
        <begin position="63"/>
        <end position="110"/>
    </location>
</feature>
<name>A0A7D3XK99_9BACT</name>
<sequence length="128" mass="15424">MGKVIKKIWFIAIVLLVFSGCSKNLAPTVVPANPGEKVWKVRVKEIRRKWIAFRYKRKTERLTRKAKSKSEKLKRKDASAEKKLAEQHMKNQHPEVQERMKQSQKEAEKNRTKRTLRQRLRLWLWKFK</sequence>
<evidence type="ECO:0000313" key="3">
    <source>
        <dbReference type="Proteomes" id="UP000500961"/>
    </source>
</evidence>
<dbReference type="PROSITE" id="PS51257">
    <property type="entry name" value="PROKAR_LIPOPROTEIN"/>
    <property type="match status" value="1"/>
</dbReference>